<keyword evidence="6 7" id="KW-0472">Membrane</keyword>
<protein>
    <submittedName>
        <fullName evidence="9">Carbohydrate ABC transporter permease</fullName>
    </submittedName>
</protein>
<organism evidence="9 10">
    <name type="scientific">Bifidobacterium pullorum subsp. gallinarum</name>
    <dbReference type="NCBI Taxonomy" id="78344"/>
    <lineage>
        <taxon>Bacteria</taxon>
        <taxon>Bacillati</taxon>
        <taxon>Actinomycetota</taxon>
        <taxon>Actinomycetes</taxon>
        <taxon>Bifidobacteriales</taxon>
        <taxon>Bifidobacteriaceae</taxon>
        <taxon>Bifidobacterium</taxon>
    </lineage>
</organism>
<evidence type="ECO:0000256" key="2">
    <source>
        <dbReference type="ARBA" id="ARBA00022448"/>
    </source>
</evidence>
<dbReference type="Proteomes" id="UP000293589">
    <property type="component" value="Chromosome"/>
</dbReference>
<keyword evidence="2 7" id="KW-0813">Transport</keyword>
<proteinExistence type="inferred from homology"/>
<reference evidence="9 10" key="1">
    <citation type="submission" date="2019-01" db="EMBL/GenBank/DDBJ databases">
        <title>Complete genome sequence of Bifidobacterium gallinarum CACC 514.</title>
        <authorList>
            <person name="Jung M."/>
        </authorList>
    </citation>
    <scope>NUCLEOTIDE SEQUENCE [LARGE SCALE GENOMIC DNA]</scope>
    <source>
        <strain evidence="9 10">CACC 514</strain>
    </source>
</reference>
<evidence type="ECO:0000256" key="7">
    <source>
        <dbReference type="RuleBase" id="RU363032"/>
    </source>
</evidence>
<evidence type="ECO:0000256" key="4">
    <source>
        <dbReference type="ARBA" id="ARBA00022692"/>
    </source>
</evidence>
<evidence type="ECO:0000259" key="8">
    <source>
        <dbReference type="PROSITE" id="PS50928"/>
    </source>
</evidence>
<dbReference type="Gene3D" id="1.10.3720.10">
    <property type="entry name" value="MetI-like"/>
    <property type="match status" value="1"/>
</dbReference>
<evidence type="ECO:0000313" key="9">
    <source>
        <dbReference type="EMBL" id="QAY32373.1"/>
    </source>
</evidence>
<evidence type="ECO:0000256" key="5">
    <source>
        <dbReference type="ARBA" id="ARBA00022989"/>
    </source>
</evidence>
<dbReference type="PANTHER" id="PTHR43744">
    <property type="entry name" value="ABC TRANSPORTER PERMEASE PROTEIN MG189-RELATED-RELATED"/>
    <property type="match status" value="1"/>
</dbReference>
<dbReference type="GO" id="GO:0055085">
    <property type="term" value="P:transmembrane transport"/>
    <property type="evidence" value="ECO:0007669"/>
    <property type="project" value="InterPro"/>
</dbReference>
<keyword evidence="3" id="KW-1003">Cell membrane</keyword>
<comment type="subcellular location">
    <subcellularLocation>
        <location evidence="1 7">Cell membrane</location>
        <topology evidence="1 7">Multi-pass membrane protein</topology>
    </subcellularLocation>
</comment>
<comment type="similarity">
    <text evidence="7">Belongs to the binding-protein-dependent transport system permease family.</text>
</comment>
<dbReference type="InterPro" id="IPR035906">
    <property type="entry name" value="MetI-like_sf"/>
</dbReference>
<keyword evidence="5 7" id="KW-1133">Transmembrane helix</keyword>
<dbReference type="GO" id="GO:0005886">
    <property type="term" value="C:plasma membrane"/>
    <property type="evidence" value="ECO:0007669"/>
    <property type="project" value="UniProtKB-SubCell"/>
</dbReference>
<feature type="transmembrane region" description="Helical" evidence="7">
    <location>
        <begin position="196"/>
        <end position="223"/>
    </location>
</feature>
<feature type="transmembrane region" description="Helical" evidence="7">
    <location>
        <begin position="155"/>
        <end position="175"/>
    </location>
</feature>
<dbReference type="Pfam" id="PF00528">
    <property type="entry name" value="BPD_transp_1"/>
    <property type="match status" value="1"/>
</dbReference>
<name>A0A4P6DR07_9BIFI</name>
<feature type="transmembrane region" description="Helical" evidence="7">
    <location>
        <begin position="21"/>
        <end position="43"/>
    </location>
</feature>
<feature type="transmembrane region" description="Helical" evidence="7">
    <location>
        <begin position="124"/>
        <end position="149"/>
    </location>
</feature>
<evidence type="ECO:0000313" key="10">
    <source>
        <dbReference type="Proteomes" id="UP000293589"/>
    </source>
</evidence>
<dbReference type="RefSeq" id="WP_129236891.1">
    <property type="nucleotide sequence ID" value="NZ_CP035464.1"/>
</dbReference>
<dbReference type="PROSITE" id="PS50928">
    <property type="entry name" value="ABC_TM1"/>
    <property type="match status" value="1"/>
</dbReference>
<feature type="domain" description="ABC transmembrane type-1" evidence="8">
    <location>
        <begin position="87"/>
        <end position="283"/>
    </location>
</feature>
<feature type="transmembrane region" description="Helical" evidence="7">
    <location>
        <begin position="91"/>
        <end position="112"/>
    </location>
</feature>
<accession>A0A4P6DR07</accession>
<evidence type="ECO:0000256" key="6">
    <source>
        <dbReference type="ARBA" id="ARBA00023136"/>
    </source>
</evidence>
<dbReference type="PANTHER" id="PTHR43744:SF12">
    <property type="entry name" value="ABC TRANSPORTER PERMEASE PROTEIN MG189-RELATED"/>
    <property type="match status" value="1"/>
</dbReference>
<dbReference type="SUPFAM" id="SSF161098">
    <property type="entry name" value="MetI-like"/>
    <property type="match status" value="1"/>
</dbReference>
<dbReference type="KEGG" id="bgx:ESN35_02155"/>
<dbReference type="AlphaFoldDB" id="A0A4P6DR07"/>
<dbReference type="EMBL" id="CP035464">
    <property type="protein sequence ID" value="QAY32373.1"/>
    <property type="molecule type" value="Genomic_DNA"/>
</dbReference>
<evidence type="ECO:0000256" key="3">
    <source>
        <dbReference type="ARBA" id="ARBA00022475"/>
    </source>
</evidence>
<feature type="transmembrane region" description="Helical" evidence="7">
    <location>
        <begin position="260"/>
        <end position="283"/>
    </location>
</feature>
<evidence type="ECO:0000256" key="1">
    <source>
        <dbReference type="ARBA" id="ARBA00004651"/>
    </source>
</evidence>
<sequence length="298" mass="32792">MNRSVKTAAIEKNRRIRNGGKIAPSIFLVIMAVYFLVPIWWLIVASTKTNGALYSGSNTLWFSGDFSLIDNIKELGTYSGGIFWRWFGNSLLYAIVGGSLSTIIAVLAGYGFAKYQFKGRNAYFKLVLAAMMIPNTALVIPTFVLFSTVGLTNSIWAVILPSTLNIFGVYLMRVYCQGSIPDELIEAARVDGAGELRILLQIALPVMRPALATVFMLSIVGNWNNYFLPSMMLTNNNLYPITVGLTQWQTFSQNATGGQVLWNLIVTGSLISIIPLILAFFLLQRYWVGGLTAGAVKS</sequence>
<dbReference type="InterPro" id="IPR000515">
    <property type="entry name" value="MetI-like"/>
</dbReference>
<gene>
    <name evidence="9" type="ORF">ESN35_02155</name>
</gene>
<dbReference type="CDD" id="cd06261">
    <property type="entry name" value="TM_PBP2"/>
    <property type="match status" value="1"/>
</dbReference>
<keyword evidence="4 7" id="KW-0812">Transmembrane</keyword>